<dbReference type="PROSITE" id="PS50112">
    <property type="entry name" value="PAS"/>
    <property type="match status" value="1"/>
</dbReference>
<evidence type="ECO:0000259" key="13">
    <source>
        <dbReference type="PROSITE" id="PS50112"/>
    </source>
</evidence>
<dbReference type="GO" id="GO:0016020">
    <property type="term" value="C:membrane"/>
    <property type="evidence" value="ECO:0007669"/>
    <property type="project" value="UniProtKB-SubCell"/>
</dbReference>
<dbReference type="GeneID" id="43368869"/>
<evidence type="ECO:0000256" key="10">
    <source>
        <dbReference type="ARBA" id="ARBA00023012"/>
    </source>
</evidence>
<evidence type="ECO:0000256" key="9">
    <source>
        <dbReference type="ARBA" id="ARBA00022989"/>
    </source>
</evidence>
<evidence type="ECO:0000256" key="5">
    <source>
        <dbReference type="ARBA" id="ARBA00022692"/>
    </source>
</evidence>
<dbReference type="GO" id="GO:0030295">
    <property type="term" value="F:protein kinase activator activity"/>
    <property type="evidence" value="ECO:0007669"/>
    <property type="project" value="TreeGrafter"/>
</dbReference>
<evidence type="ECO:0000256" key="4">
    <source>
        <dbReference type="ARBA" id="ARBA00022679"/>
    </source>
</evidence>
<dbReference type="InterPro" id="IPR036890">
    <property type="entry name" value="HATPase_C_sf"/>
</dbReference>
<dbReference type="EC" id="2.7.13.3" evidence="3"/>
<dbReference type="InterPro" id="IPR035965">
    <property type="entry name" value="PAS-like_dom_sf"/>
</dbReference>
<feature type="domain" description="PAS" evidence="13">
    <location>
        <begin position="78"/>
        <end position="124"/>
    </location>
</feature>
<keyword evidence="15" id="KW-1185">Reference proteome</keyword>
<dbReference type="KEGG" id="hra:EI982_05020"/>
<dbReference type="AlphaFoldDB" id="A0A6B9F783"/>
<evidence type="ECO:0000259" key="12">
    <source>
        <dbReference type="PROSITE" id="PS50109"/>
    </source>
</evidence>
<dbReference type="RefSeq" id="WP_157688428.1">
    <property type="nucleotide sequence ID" value="NZ_CP034345.1"/>
</dbReference>
<dbReference type="SUPFAM" id="SSF55785">
    <property type="entry name" value="PYP-like sensor domain (PAS domain)"/>
    <property type="match status" value="1"/>
</dbReference>
<evidence type="ECO:0000256" key="2">
    <source>
        <dbReference type="ARBA" id="ARBA00004141"/>
    </source>
</evidence>
<keyword evidence="5" id="KW-0812">Transmembrane</keyword>
<evidence type="ECO:0000256" key="11">
    <source>
        <dbReference type="ARBA" id="ARBA00023136"/>
    </source>
</evidence>
<keyword evidence="11" id="KW-0472">Membrane</keyword>
<dbReference type="GO" id="GO:0006355">
    <property type="term" value="P:regulation of DNA-templated transcription"/>
    <property type="evidence" value="ECO:0007669"/>
    <property type="project" value="InterPro"/>
</dbReference>
<keyword evidence="4" id="KW-0808">Transferase</keyword>
<dbReference type="InterPro" id="IPR004358">
    <property type="entry name" value="Sig_transdc_His_kin-like_C"/>
</dbReference>
<evidence type="ECO:0000313" key="15">
    <source>
        <dbReference type="Proteomes" id="UP000428325"/>
    </source>
</evidence>
<evidence type="ECO:0000256" key="1">
    <source>
        <dbReference type="ARBA" id="ARBA00000085"/>
    </source>
</evidence>
<dbReference type="EMBL" id="CP034345">
    <property type="protein sequence ID" value="QGX94191.1"/>
    <property type="molecule type" value="Genomic_DNA"/>
</dbReference>
<name>A0A6B9F783_9EURY</name>
<evidence type="ECO:0000256" key="6">
    <source>
        <dbReference type="ARBA" id="ARBA00022741"/>
    </source>
</evidence>
<dbReference type="NCBIfam" id="TIGR00229">
    <property type="entry name" value="sensory_box"/>
    <property type="match status" value="1"/>
</dbReference>
<dbReference type="GO" id="GO:0004673">
    <property type="term" value="F:protein histidine kinase activity"/>
    <property type="evidence" value="ECO:0007669"/>
    <property type="project" value="UniProtKB-EC"/>
</dbReference>
<dbReference type="InterPro" id="IPR005467">
    <property type="entry name" value="His_kinase_dom"/>
</dbReference>
<dbReference type="Gene3D" id="3.30.450.20">
    <property type="entry name" value="PAS domain"/>
    <property type="match status" value="1"/>
</dbReference>
<accession>A0A6B9F783</accession>
<keyword evidence="10" id="KW-0902">Two-component regulatory system</keyword>
<dbReference type="InterPro" id="IPR013767">
    <property type="entry name" value="PAS_fold"/>
</dbReference>
<dbReference type="GO" id="GO:0000156">
    <property type="term" value="F:phosphorelay response regulator activity"/>
    <property type="evidence" value="ECO:0007669"/>
    <property type="project" value="TreeGrafter"/>
</dbReference>
<keyword evidence="8" id="KW-0067">ATP-binding</keyword>
<dbReference type="Gene3D" id="3.30.565.10">
    <property type="entry name" value="Histidine kinase-like ATPase, C-terminal domain"/>
    <property type="match status" value="1"/>
</dbReference>
<comment type="catalytic activity">
    <reaction evidence="1">
        <text>ATP + protein L-histidine = ADP + protein N-phospho-L-histidine.</text>
        <dbReference type="EC" id="2.7.13.3"/>
    </reaction>
</comment>
<reference evidence="14 15" key="1">
    <citation type="submission" date="2018-12" db="EMBL/GenBank/DDBJ databases">
        <title>Complete genome sequence of Haloplanus rallus MBLA0036.</title>
        <authorList>
            <person name="Nam Y.-d."/>
            <person name="Kang J."/>
            <person name="Chung W.-H."/>
            <person name="Park Y.S."/>
        </authorList>
    </citation>
    <scope>NUCLEOTIDE SEQUENCE [LARGE SCALE GENOMIC DNA]</scope>
    <source>
        <strain evidence="14 15">MBLA0036</strain>
    </source>
</reference>
<dbReference type="GO" id="GO:0007234">
    <property type="term" value="P:osmosensory signaling via phosphorelay pathway"/>
    <property type="evidence" value="ECO:0007669"/>
    <property type="project" value="TreeGrafter"/>
</dbReference>
<evidence type="ECO:0000256" key="3">
    <source>
        <dbReference type="ARBA" id="ARBA00012438"/>
    </source>
</evidence>
<evidence type="ECO:0000256" key="8">
    <source>
        <dbReference type="ARBA" id="ARBA00022840"/>
    </source>
</evidence>
<dbReference type="Pfam" id="PF00989">
    <property type="entry name" value="PAS"/>
    <property type="match status" value="1"/>
</dbReference>
<sequence>MDESTDQIAGAVFRALTDRGHEAVERAVVDAYAAARDEVAADRERLSRTVFAELLDALDRELDGEEQVAVLTAAVEDLVDRFSTVIDAAPVAICAVDGEGRVRLWNPAAERTFGRDRSAVLGRSFGVTWADASDEGFDALLDRLRRGERIVGQDTRHRRPDGALLDTRVWAAPIHERGDGAAFVVLDVTERRGRRQRLAVLNRVLRHNVRNDVNVARGHVDRAAARLDDEAARRSLDVARRRLDDLAELSDAGRLIERVADADRTEAVRLDLVDVVRDRLAELRRTYPDCEVRTTLPDGAPVRADQLLPHAVDNVLENAVAHNDAPVPRVCVDLSMADTGGQAVLRIADDGPGLPPVERRVLEAGAETQLTHSTGLGLWLTNWIVRVSNGRVAVDTGDDGTTVDLELPAA</sequence>
<keyword evidence="9" id="KW-1133">Transmembrane helix</keyword>
<dbReference type="SMART" id="SM00387">
    <property type="entry name" value="HATPase_c"/>
    <property type="match status" value="1"/>
</dbReference>
<comment type="subcellular location">
    <subcellularLocation>
        <location evidence="2">Membrane</location>
        <topology evidence="2">Multi-pass membrane protein</topology>
    </subcellularLocation>
</comment>
<proteinExistence type="predicted"/>
<organism evidence="14 15">
    <name type="scientific">Haloplanus rallus</name>
    <dbReference type="NCBI Taxonomy" id="1816183"/>
    <lineage>
        <taxon>Archaea</taxon>
        <taxon>Methanobacteriati</taxon>
        <taxon>Methanobacteriota</taxon>
        <taxon>Stenosarchaea group</taxon>
        <taxon>Halobacteria</taxon>
        <taxon>Halobacteriales</taxon>
        <taxon>Haloferacaceae</taxon>
        <taxon>Haloplanus</taxon>
    </lineage>
</organism>
<dbReference type="OrthoDB" id="342253at2157"/>
<protein>
    <recommendedName>
        <fullName evidence="3">histidine kinase</fullName>
        <ecNumber evidence="3">2.7.13.3</ecNumber>
    </recommendedName>
</protein>
<dbReference type="PROSITE" id="PS50109">
    <property type="entry name" value="HIS_KIN"/>
    <property type="match status" value="1"/>
</dbReference>
<keyword evidence="6" id="KW-0547">Nucleotide-binding</keyword>
<dbReference type="InterPro" id="IPR003594">
    <property type="entry name" value="HATPase_dom"/>
</dbReference>
<dbReference type="PANTHER" id="PTHR42878:SF7">
    <property type="entry name" value="SENSOR HISTIDINE KINASE GLRK"/>
    <property type="match status" value="1"/>
</dbReference>
<evidence type="ECO:0000313" key="14">
    <source>
        <dbReference type="EMBL" id="QGX94191.1"/>
    </source>
</evidence>
<dbReference type="PANTHER" id="PTHR42878">
    <property type="entry name" value="TWO-COMPONENT HISTIDINE KINASE"/>
    <property type="match status" value="1"/>
</dbReference>
<gene>
    <name evidence="14" type="ORF">EI982_05020</name>
</gene>
<dbReference type="SMART" id="SM00091">
    <property type="entry name" value="PAS"/>
    <property type="match status" value="1"/>
</dbReference>
<keyword evidence="7" id="KW-0418">Kinase</keyword>
<evidence type="ECO:0000256" key="7">
    <source>
        <dbReference type="ARBA" id="ARBA00022777"/>
    </source>
</evidence>
<dbReference type="GO" id="GO:0005524">
    <property type="term" value="F:ATP binding"/>
    <property type="evidence" value="ECO:0007669"/>
    <property type="project" value="UniProtKB-KW"/>
</dbReference>
<dbReference type="PRINTS" id="PR00344">
    <property type="entry name" value="BCTRLSENSOR"/>
</dbReference>
<feature type="domain" description="Histidine kinase" evidence="12">
    <location>
        <begin position="204"/>
        <end position="410"/>
    </location>
</feature>
<dbReference type="InterPro" id="IPR050351">
    <property type="entry name" value="BphY/WalK/GraS-like"/>
</dbReference>
<dbReference type="SUPFAM" id="SSF55874">
    <property type="entry name" value="ATPase domain of HSP90 chaperone/DNA topoisomerase II/histidine kinase"/>
    <property type="match status" value="1"/>
</dbReference>
<dbReference type="Pfam" id="PF02518">
    <property type="entry name" value="HATPase_c"/>
    <property type="match status" value="1"/>
</dbReference>
<dbReference type="CDD" id="cd00130">
    <property type="entry name" value="PAS"/>
    <property type="match status" value="1"/>
</dbReference>
<dbReference type="Proteomes" id="UP000428325">
    <property type="component" value="Chromosome"/>
</dbReference>
<dbReference type="InterPro" id="IPR000014">
    <property type="entry name" value="PAS"/>
</dbReference>